<dbReference type="InParanoid" id="A0A067RBE3"/>
<reference evidence="2 3" key="1">
    <citation type="journal article" date="2014" name="Nat. Commun.">
        <title>Molecular traces of alternative social organization in a termite genome.</title>
        <authorList>
            <person name="Terrapon N."/>
            <person name="Li C."/>
            <person name="Robertson H.M."/>
            <person name="Ji L."/>
            <person name="Meng X."/>
            <person name="Booth W."/>
            <person name="Chen Z."/>
            <person name="Childers C.P."/>
            <person name="Glastad K.M."/>
            <person name="Gokhale K."/>
            <person name="Gowin J."/>
            <person name="Gronenberg W."/>
            <person name="Hermansen R.A."/>
            <person name="Hu H."/>
            <person name="Hunt B.G."/>
            <person name="Huylmans A.K."/>
            <person name="Khalil S.M."/>
            <person name="Mitchell R.D."/>
            <person name="Munoz-Torres M.C."/>
            <person name="Mustard J.A."/>
            <person name="Pan H."/>
            <person name="Reese J.T."/>
            <person name="Scharf M.E."/>
            <person name="Sun F."/>
            <person name="Vogel H."/>
            <person name="Xiao J."/>
            <person name="Yang W."/>
            <person name="Yang Z."/>
            <person name="Yang Z."/>
            <person name="Zhou J."/>
            <person name="Zhu J."/>
            <person name="Brent C.S."/>
            <person name="Elsik C.G."/>
            <person name="Goodisman M.A."/>
            <person name="Liberles D.A."/>
            <person name="Roe R.M."/>
            <person name="Vargo E.L."/>
            <person name="Vilcinskas A."/>
            <person name="Wang J."/>
            <person name="Bornberg-Bauer E."/>
            <person name="Korb J."/>
            <person name="Zhang G."/>
            <person name="Liebig J."/>
        </authorList>
    </citation>
    <scope>NUCLEOTIDE SEQUENCE [LARGE SCALE GENOMIC DNA]</scope>
    <source>
        <tissue evidence="2">Whole organism</tissue>
    </source>
</reference>
<dbReference type="AlphaFoldDB" id="A0A067RBE3"/>
<proteinExistence type="predicted"/>
<feature type="region of interest" description="Disordered" evidence="1">
    <location>
        <begin position="416"/>
        <end position="590"/>
    </location>
</feature>
<gene>
    <name evidence="2" type="ORF">L798_08381</name>
</gene>
<feature type="compositionally biased region" description="Low complexity" evidence="1">
    <location>
        <begin position="512"/>
        <end position="552"/>
    </location>
</feature>
<keyword evidence="3" id="KW-1185">Reference proteome</keyword>
<feature type="compositionally biased region" description="Basic and acidic residues" evidence="1">
    <location>
        <begin position="416"/>
        <end position="428"/>
    </location>
</feature>
<dbReference type="Proteomes" id="UP000027135">
    <property type="component" value="Unassembled WGS sequence"/>
</dbReference>
<evidence type="ECO:0000256" key="1">
    <source>
        <dbReference type="SAM" id="MobiDB-lite"/>
    </source>
</evidence>
<feature type="compositionally biased region" description="Acidic residues" evidence="1">
    <location>
        <begin position="116"/>
        <end position="130"/>
    </location>
</feature>
<feature type="region of interest" description="Disordered" evidence="1">
    <location>
        <begin position="1"/>
        <end position="75"/>
    </location>
</feature>
<name>A0A067RBE3_ZOONE</name>
<evidence type="ECO:0000313" key="3">
    <source>
        <dbReference type="Proteomes" id="UP000027135"/>
    </source>
</evidence>
<organism evidence="2 3">
    <name type="scientific">Zootermopsis nevadensis</name>
    <name type="common">Dampwood termite</name>
    <dbReference type="NCBI Taxonomy" id="136037"/>
    <lineage>
        <taxon>Eukaryota</taxon>
        <taxon>Metazoa</taxon>
        <taxon>Ecdysozoa</taxon>
        <taxon>Arthropoda</taxon>
        <taxon>Hexapoda</taxon>
        <taxon>Insecta</taxon>
        <taxon>Pterygota</taxon>
        <taxon>Neoptera</taxon>
        <taxon>Polyneoptera</taxon>
        <taxon>Dictyoptera</taxon>
        <taxon>Blattodea</taxon>
        <taxon>Blattoidea</taxon>
        <taxon>Termitoidae</taxon>
        <taxon>Termopsidae</taxon>
        <taxon>Zootermopsis</taxon>
    </lineage>
</organism>
<protein>
    <submittedName>
        <fullName evidence="2">Uncharacterized protein</fullName>
    </submittedName>
</protein>
<feature type="compositionally biased region" description="Basic and acidic residues" evidence="1">
    <location>
        <begin position="458"/>
        <end position="472"/>
    </location>
</feature>
<accession>A0A067RBE3</accession>
<feature type="compositionally biased region" description="Polar residues" evidence="1">
    <location>
        <begin position="209"/>
        <end position="222"/>
    </location>
</feature>
<feature type="region of interest" description="Disordered" evidence="1">
    <location>
        <begin position="203"/>
        <end position="225"/>
    </location>
</feature>
<feature type="compositionally biased region" description="Basic and acidic residues" evidence="1">
    <location>
        <begin position="1"/>
        <end position="12"/>
    </location>
</feature>
<dbReference type="EMBL" id="KK852751">
    <property type="protein sequence ID" value="KDR17124.1"/>
    <property type="molecule type" value="Genomic_DNA"/>
</dbReference>
<feature type="region of interest" description="Disordered" evidence="1">
    <location>
        <begin position="379"/>
        <end position="404"/>
    </location>
</feature>
<evidence type="ECO:0000313" key="2">
    <source>
        <dbReference type="EMBL" id="KDR17124.1"/>
    </source>
</evidence>
<sequence length="639" mass="69815">MEYDTRMEHTPEYKVLPSDVATETAAPTSCDPSHQQHNESEFENGDSLVVAPPISRSPEPDSGSESKTRACVNEAAPPTTITDTAAVCNTISPNYCPVDFHNNNGFSDKLQEPSIDDATEAEGEVEEREEAEVPYRRNTSRDRGNHHHDDDNGLLELGGGVACGRKRHVNHHQNIILDGEEGELVTTEKRRCVRLREGDVLHISESDQHQTGAGTSSHQQQGAPEAVSHLSYLRVTHQQQQGLEADSDGRLTLYDREGVKQQTAGACDRYRLEQPTAETNNNDMPYSSTSLPPTGLEDLRMRHQQNLVANPADEHASTESIVLAVQSPHSYQLHGQGMRIRTDAFPFGVLFPHLTTNKAIAETHFSTSAQGLSFGIQENHQDREHEETTDKARSHHHQHNQVNGIDEVIHASLKTEDEVNSSDETRSERNHHHLHHHHHHHYLLSRTGTSPQQDQEEYLQRHQESSSPEIRRNGRSLSPSDHLQHHRDVVLSGRTQIHNSGGGGGGGERTPLLSNSNLSSGTASAGNNSSNATSFTHLTTLQPSSSSTPSPLALGGNTTAEDGGGGSGSVLQQLSPAEDDETNGHRGMYATTPTSALEHHHQHHHLAGLHHSAGFHHHEAVGVSSASALMHSAAANLSR</sequence>
<feature type="compositionally biased region" description="Basic and acidic residues" evidence="1">
    <location>
        <begin position="379"/>
        <end position="392"/>
    </location>
</feature>
<feature type="compositionally biased region" description="Basic and acidic residues" evidence="1">
    <location>
        <begin position="131"/>
        <end position="151"/>
    </location>
</feature>
<feature type="compositionally biased region" description="Basic residues" evidence="1">
    <location>
        <begin position="429"/>
        <end position="443"/>
    </location>
</feature>
<feature type="region of interest" description="Disordered" evidence="1">
    <location>
        <begin position="116"/>
        <end position="153"/>
    </location>
</feature>